<evidence type="ECO:0000259" key="1">
    <source>
        <dbReference type="PROSITE" id="PS51085"/>
    </source>
</evidence>
<comment type="caution">
    <text evidence="2">The sequence shown here is derived from an EMBL/GenBank/DDBJ whole genome shotgun (WGS) entry which is preliminary data.</text>
</comment>
<dbReference type="InterPro" id="IPR052911">
    <property type="entry name" value="Corrinoid_activation_enz"/>
</dbReference>
<dbReference type="InterPro" id="IPR036010">
    <property type="entry name" value="2Fe-2S_ferredoxin-like_sf"/>
</dbReference>
<proteinExistence type="predicted"/>
<protein>
    <submittedName>
        <fullName evidence="2">DUF4445 domain-containing protein</fullName>
    </submittedName>
</protein>
<dbReference type="CDD" id="cd00207">
    <property type="entry name" value="fer2"/>
    <property type="match status" value="1"/>
</dbReference>
<dbReference type="Proteomes" id="UP000319130">
    <property type="component" value="Unassembled WGS sequence"/>
</dbReference>
<dbReference type="EMBL" id="SOIZ01000184">
    <property type="protein sequence ID" value="TET62404.1"/>
    <property type="molecule type" value="Genomic_DNA"/>
</dbReference>
<organism evidence="2 3">
    <name type="scientific">Aerophobetes bacterium</name>
    <dbReference type="NCBI Taxonomy" id="2030807"/>
    <lineage>
        <taxon>Bacteria</taxon>
        <taxon>Candidatus Aerophobota</taxon>
    </lineage>
</organism>
<dbReference type="InterPro" id="IPR042259">
    <property type="entry name" value="Raco-like_middle_sf"/>
</dbReference>
<name>A0A523W5U1_UNCAE</name>
<dbReference type="PANTHER" id="PTHR42895">
    <property type="entry name" value="IRON-SULFUR CLUSTER-BINDING PROTEIN-RELATED"/>
    <property type="match status" value="1"/>
</dbReference>
<dbReference type="Pfam" id="PF17651">
    <property type="entry name" value="Raco_middle"/>
    <property type="match status" value="1"/>
</dbReference>
<dbReference type="InterPro" id="IPR041414">
    <property type="entry name" value="Raco-like_middle"/>
</dbReference>
<dbReference type="GO" id="GO:0051536">
    <property type="term" value="F:iron-sulfur cluster binding"/>
    <property type="evidence" value="ECO:0007669"/>
    <property type="project" value="InterPro"/>
</dbReference>
<gene>
    <name evidence="2" type="ORF">E3J48_04230</name>
</gene>
<feature type="domain" description="2Fe-2S ferredoxin-type" evidence="1">
    <location>
        <begin position="18"/>
        <end position="111"/>
    </location>
</feature>
<dbReference type="InterPro" id="IPR001041">
    <property type="entry name" value="2Fe-2S_ferredoxin-type"/>
</dbReference>
<evidence type="ECO:0000313" key="2">
    <source>
        <dbReference type="EMBL" id="TET62404.1"/>
    </source>
</evidence>
<dbReference type="SUPFAM" id="SSF54292">
    <property type="entry name" value="2Fe-2S ferredoxin-like"/>
    <property type="match status" value="1"/>
</dbReference>
<dbReference type="InterPro" id="IPR027980">
    <property type="entry name" value="RACo_C"/>
</dbReference>
<dbReference type="AlphaFoldDB" id="A0A523W5U1"/>
<sequence>MDVTDHFGGRMKKGARMTRIFFPQFKKGKQGIETEKGSILDSARTLGIEIPSECGGRGLCGKCRVRVEGEGILGPRTEAEKSFKLGRNERLACQARVLRPGSIRVFIKSTGRYAILSDTIEDKVKLDPFVYRKKDKVFWQDRELDKSRDGIYGLAIDVGTTTLVSQIIDLKSGKRIATFADKNPQTSFGDDVISRIDYTMRNKNGLRELQNIVIEGINAGLGRIAEEKERILNHIYEAVVVGNSTMRSIFFGVKVSSLGVIPFEPLTCEPINRKAEELGLKINPRANVYGAPLIGGHAGADALADIISTGIYLDRRPSMVIDIGTNGEVIIGNKNRILTASCAAGGAYEGATINSGVGAVEGAIKNVGIVNGRVRYETIGDKPPLGICGSGLIDLLGELLKSGIMSRKAKLKESFFITPDISISQQDVYQLITAKAGLRLDQDLLIEYYSITLREIDRIYLSGAFGNFINPDNAILIGLLPRARDKVVGIGNGALAGARQMLLSREKRRDAERIARKIEHIKPNEREENFSYMVAEKMYFEEDDNQ</sequence>
<reference evidence="2 3" key="1">
    <citation type="submission" date="2019-03" db="EMBL/GenBank/DDBJ databases">
        <title>Metabolic potential of uncultured bacteria and archaea associated with petroleum seepage in deep-sea sediments.</title>
        <authorList>
            <person name="Dong X."/>
            <person name="Hubert C."/>
        </authorList>
    </citation>
    <scope>NUCLEOTIDE SEQUENCE [LARGE SCALE GENOMIC DNA]</scope>
    <source>
        <strain evidence="2">E29_bin52</strain>
    </source>
</reference>
<dbReference type="InterPro" id="IPR012675">
    <property type="entry name" value="Beta-grasp_dom_sf"/>
</dbReference>
<dbReference type="PROSITE" id="PS51085">
    <property type="entry name" value="2FE2S_FER_2"/>
    <property type="match status" value="1"/>
</dbReference>
<dbReference type="Gene3D" id="3.10.20.30">
    <property type="match status" value="1"/>
</dbReference>
<evidence type="ECO:0000313" key="3">
    <source>
        <dbReference type="Proteomes" id="UP000319130"/>
    </source>
</evidence>
<dbReference type="Gene3D" id="3.30.420.480">
    <property type="entry name" value="Domain of unknown function (DUF4445)"/>
    <property type="match status" value="1"/>
</dbReference>
<dbReference type="Pfam" id="PF00111">
    <property type="entry name" value="Fer2"/>
    <property type="match status" value="1"/>
</dbReference>
<dbReference type="PANTHER" id="PTHR42895:SF2">
    <property type="entry name" value="IRON-SULFUR CLUSTER PROTEIN"/>
    <property type="match status" value="1"/>
</dbReference>
<accession>A0A523W5U1</accession>
<dbReference type="Pfam" id="PF14574">
    <property type="entry name" value="RACo_C_ter"/>
    <property type="match status" value="1"/>
</dbReference>